<dbReference type="SUPFAM" id="SSF53474">
    <property type="entry name" value="alpha/beta-Hydrolases"/>
    <property type="match status" value="1"/>
</dbReference>
<sequence>MTTSLLVLLSILYLTCDVSSKAPPIVLWHGMGDSCCFSFSLGAFSEKLNNSLGGTYIHSIEIGNNMVEDVMNGFFRHPDEQIDEVCEKLGSDPELANGFNAIGFSQGGQFLRALVQRCPKVKVLNLISLGGQHQGVYGLPRCAIISEVLCDYLRQMLNGAAYTDIVQKDLVQATYWHDPLDEDLYKEKSTFLADINNEKTINAEYSERIKSLENLVLVKFLNDTMVEPVESEWFGFYKPGQAEEILPLLESPLYTEDRLGLGALYSSNKLHLLQVEGEHLRFKWAWFEENILPYLKE</sequence>
<evidence type="ECO:0000256" key="10">
    <source>
        <dbReference type="SAM" id="SignalP"/>
    </source>
</evidence>
<keyword evidence="12" id="KW-1185">Reference proteome</keyword>
<dbReference type="InParanoid" id="A0A6P7GVF1"/>
<dbReference type="PANTHER" id="PTHR11247">
    <property type="entry name" value="PALMITOYL-PROTEIN THIOESTERASE/DOLICHYLDIPHOSPHATASE 1"/>
    <property type="match status" value="1"/>
</dbReference>
<evidence type="ECO:0000256" key="2">
    <source>
        <dbReference type="ARBA" id="ARBA00012423"/>
    </source>
</evidence>
<dbReference type="GlyCosmos" id="A0A6P7GVF1">
    <property type="glycosylation" value="1 site, No reported glycans"/>
</dbReference>
<keyword evidence="7" id="KW-0325">Glycoprotein</keyword>
<feature type="signal peptide" evidence="10">
    <location>
        <begin position="1"/>
        <end position="20"/>
    </location>
</feature>
<dbReference type="Pfam" id="PF02089">
    <property type="entry name" value="Palm_thioest"/>
    <property type="match status" value="1"/>
</dbReference>
<dbReference type="InterPro" id="IPR002472">
    <property type="entry name" value="Palm_thioest"/>
</dbReference>
<dbReference type="OrthoDB" id="10263094at2759"/>
<dbReference type="GO" id="GO:0005764">
    <property type="term" value="C:lysosome"/>
    <property type="evidence" value="ECO:0007669"/>
    <property type="project" value="TreeGrafter"/>
</dbReference>
<organism evidence="13">
    <name type="scientific">Diabrotica virgifera virgifera</name>
    <name type="common">western corn rootworm</name>
    <dbReference type="NCBI Taxonomy" id="50390"/>
    <lineage>
        <taxon>Eukaryota</taxon>
        <taxon>Metazoa</taxon>
        <taxon>Ecdysozoa</taxon>
        <taxon>Arthropoda</taxon>
        <taxon>Hexapoda</taxon>
        <taxon>Insecta</taxon>
        <taxon>Pterygota</taxon>
        <taxon>Neoptera</taxon>
        <taxon>Endopterygota</taxon>
        <taxon>Coleoptera</taxon>
        <taxon>Polyphaga</taxon>
        <taxon>Cucujiformia</taxon>
        <taxon>Chrysomeloidea</taxon>
        <taxon>Chrysomelidae</taxon>
        <taxon>Galerucinae</taxon>
        <taxon>Diabroticina</taxon>
        <taxon>Diabroticites</taxon>
        <taxon>Diabrotica</taxon>
    </lineage>
</organism>
<dbReference type="RefSeq" id="XP_028147845.1">
    <property type="nucleotide sequence ID" value="XM_028292044.1"/>
</dbReference>
<dbReference type="InterPro" id="IPR029058">
    <property type="entry name" value="AB_hydrolase_fold"/>
</dbReference>
<evidence type="ECO:0000256" key="8">
    <source>
        <dbReference type="ARBA" id="ARBA00031934"/>
    </source>
</evidence>
<reference evidence="13" key="1">
    <citation type="submission" date="2025-04" db="UniProtKB">
        <authorList>
            <consortium name="RefSeq"/>
        </authorList>
    </citation>
    <scope>IDENTIFICATION</scope>
</reference>
<evidence type="ECO:0000256" key="1">
    <source>
        <dbReference type="ARBA" id="ARBA00010758"/>
    </source>
</evidence>
<keyword evidence="5" id="KW-0378">Hydrolase</keyword>
<evidence type="ECO:0000256" key="4">
    <source>
        <dbReference type="ARBA" id="ARBA00022729"/>
    </source>
</evidence>
<proteinExistence type="inferred from homology"/>
<evidence type="ECO:0000256" key="3">
    <source>
        <dbReference type="ARBA" id="ARBA00014212"/>
    </source>
</evidence>
<dbReference type="PANTHER" id="PTHR11247:SF8">
    <property type="entry name" value="PALMITOYL-PROTEIN THIOESTERASE 1"/>
    <property type="match status" value="1"/>
</dbReference>
<evidence type="ECO:0000256" key="5">
    <source>
        <dbReference type="ARBA" id="ARBA00022801"/>
    </source>
</evidence>
<evidence type="ECO:0000256" key="7">
    <source>
        <dbReference type="ARBA" id="ARBA00023180"/>
    </source>
</evidence>
<dbReference type="AlphaFoldDB" id="A0A6P7GVF1"/>
<evidence type="ECO:0000256" key="9">
    <source>
        <dbReference type="ARBA" id="ARBA00047409"/>
    </source>
</evidence>
<feature type="chain" id="PRO_5027708947" description="Palmitoyl-protein thioesterase 1" evidence="10">
    <location>
        <begin position="21"/>
        <end position="297"/>
    </location>
</feature>
<evidence type="ECO:0000313" key="13">
    <source>
        <dbReference type="RefSeq" id="XP_028147845.1"/>
    </source>
</evidence>
<accession>A0A6P7GVF1</accession>
<dbReference type="FunFam" id="3.40.50.1820:FF:000107">
    <property type="entry name" value="Palmitoyl-protein thioesterase 1"/>
    <property type="match status" value="1"/>
</dbReference>
<dbReference type="EnsemblMetazoa" id="XM_050659926.1">
    <property type="protein sequence ID" value="XP_050515883.1"/>
    <property type="gene ID" value="LOC126890756"/>
</dbReference>
<evidence type="ECO:0000256" key="6">
    <source>
        <dbReference type="ARBA" id="ARBA00023157"/>
    </source>
</evidence>
<dbReference type="Proteomes" id="UP001652700">
    <property type="component" value="Unplaced"/>
</dbReference>
<dbReference type="GO" id="GO:0006898">
    <property type="term" value="P:receptor-mediated endocytosis"/>
    <property type="evidence" value="ECO:0007669"/>
    <property type="project" value="TreeGrafter"/>
</dbReference>
<protein>
    <recommendedName>
        <fullName evidence="3">Palmitoyl-protein thioesterase 1</fullName>
        <ecNumber evidence="2">3.1.2.22</ecNumber>
    </recommendedName>
    <alternativeName>
        <fullName evidence="8">Palmitoyl-protein hydrolase 1</fullName>
    </alternativeName>
</protein>
<dbReference type="PRINTS" id="PR00414">
    <property type="entry name" value="PPTHIESTRASE"/>
</dbReference>
<dbReference type="FunCoup" id="A0A6P7GVF1">
    <property type="interactions" value="1545"/>
</dbReference>
<dbReference type="GO" id="GO:0008474">
    <property type="term" value="F:palmitoyl-(protein) hydrolase activity"/>
    <property type="evidence" value="ECO:0007669"/>
    <property type="project" value="UniProtKB-EC"/>
</dbReference>
<dbReference type="EC" id="3.1.2.22" evidence="2"/>
<evidence type="ECO:0000313" key="12">
    <source>
        <dbReference type="Proteomes" id="UP001652700"/>
    </source>
</evidence>
<gene>
    <name evidence="13" type="primary">LOC114341243</name>
</gene>
<evidence type="ECO:0000313" key="11">
    <source>
        <dbReference type="EnsemblMetazoa" id="XP_050515883.1"/>
    </source>
</evidence>
<reference evidence="11" key="2">
    <citation type="submission" date="2025-05" db="UniProtKB">
        <authorList>
            <consortium name="EnsemblMetazoa"/>
        </authorList>
    </citation>
    <scope>IDENTIFICATION</scope>
</reference>
<dbReference type="Gene3D" id="3.40.50.1820">
    <property type="entry name" value="alpha/beta hydrolase"/>
    <property type="match status" value="1"/>
</dbReference>
<keyword evidence="6" id="KW-1015">Disulfide bond</keyword>
<keyword evidence="4 10" id="KW-0732">Signal</keyword>
<comment type="similarity">
    <text evidence="1">Belongs to the palmitoyl-protein thioesterase family.</text>
</comment>
<name>A0A6P7GVF1_DIAVI</name>
<comment type="catalytic activity">
    <reaction evidence="9">
        <text>S-hexadecanoyl-L-cysteinyl-[protein] + H2O = L-cysteinyl-[protein] + hexadecanoate + H(+)</text>
        <dbReference type="Rhea" id="RHEA:19233"/>
        <dbReference type="Rhea" id="RHEA-COMP:10131"/>
        <dbReference type="Rhea" id="RHEA-COMP:11032"/>
        <dbReference type="ChEBI" id="CHEBI:7896"/>
        <dbReference type="ChEBI" id="CHEBI:15377"/>
        <dbReference type="ChEBI" id="CHEBI:15378"/>
        <dbReference type="ChEBI" id="CHEBI:29950"/>
        <dbReference type="ChEBI" id="CHEBI:74151"/>
        <dbReference type="EC" id="3.1.2.22"/>
    </reaction>
    <physiologicalReaction direction="left-to-right" evidence="9">
        <dbReference type="Rhea" id="RHEA:19234"/>
    </physiologicalReaction>
</comment>